<reference evidence="1" key="1">
    <citation type="submission" date="2018-06" db="EMBL/GenBank/DDBJ databases">
        <authorList>
            <person name="Zhirakovskaya E."/>
        </authorList>
    </citation>
    <scope>NUCLEOTIDE SEQUENCE</scope>
</reference>
<accession>A0A3B0VKH7</accession>
<dbReference type="AlphaFoldDB" id="A0A3B0VKH7"/>
<protein>
    <submittedName>
        <fullName evidence="1">Uncharacterized protein</fullName>
    </submittedName>
</protein>
<proteinExistence type="predicted"/>
<evidence type="ECO:0000313" key="1">
    <source>
        <dbReference type="EMBL" id="VAW38857.1"/>
    </source>
</evidence>
<name>A0A3B0VKH7_9ZZZZ</name>
<gene>
    <name evidence="1" type="ORF">MNBD_GAMMA01-1289</name>
</gene>
<dbReference type="EMBL" id="UOEW01000214">
    <property type="protein sequence ID" value="VAW38857.1"/>
    <property type="molecule type" value="Genomic_DNA"/>
</dbReference>
<sequence length="94" mass="10917">MFIYSIKGEVTYNDAETDSGYLTIEIDDRIYVNEMSTQIAKKKFFSENQHYAFFGSLISWNVKTGGQRGVTYRDRHRNQSINIDLIGYYKGGKL</sequence>
<organism evidence="1">
    <name type="scientific">hydrothermal vent metagenome</name>
    <dbReference type="NCBI Taxonomy" id="652676"/>
    <lineage>
        <taxon>unclassified sequences</taxon>
        <taxon>metagenomes</taxon>
        <taxon>ecological metagenomes</taxon>
    </lineage>
</organism>